<evidence type="ECO:0000313" key="2">
    <source>
        <dbReference type="EMBL" id="KHN94940.1"/>
    </source>
</evidence>
<dbReference type="Proteomes" id="UP000030816">
    <property type="component" value="Unassembled WGS sequence"/>
</dbReference>
<accession>A0A0B2WPM3</accession>
<sequence>MRACRVYFARSLRSALDRRRLRHDVNRRSAPNPPCSVNHAVARPVRLVGQQPRALGARDGESEHVPPRPGHVGRQQSGLPEHGALIPPYVLVEQPVAADVDDGDHGHGQPGVGGRHVGQQPRHVRRVREGQDELVCAGSARRRSIGKAHCTDRRLCPGRRFARPSPAPCPAGCCGATVHESAETRAGQHDTGWASYQKMKSSL</sequence>
<dbReference type="HOGENOM" id="CLU_1349223_0_0_1"/>
<dbReference type="EMBL" id="AZHE01000028">
    <property type="protein sequence ID" value="KHN94940.1"/>
    <property type="molecule type" value="Genomic_DNA"/>
</dbReference>
<dbReference type="GeneID" id="63741622"/>
<name>A0A0B2WPM3_METAS</name>
<feature type="region of interest" description="Disordered" evidence="1">
    <location>
        <begin position="99"/>
        <end position="130"/>
    </location>
</feature>
<gene>
    <name evidence="2" type="ORF">MAM_07167</name>
</gene>
<feature type="region of interest" description="Disordered" evidence="1">
    <location>
        <begin position="54"/>
        <end position="82"/>
    </location>
</feature>
<reference evidence="2 3" key="1">
    <citation type="journal article" date="2014" name="Proc. Natl. Acad. Sci. U.S.A.">
        <title>Trajectory and genomic determinants of fungal-pathogen speciation and host adaptation.</title>
        <authorList>
            <person name="Hu X."/>
            <person name="Xiao G."/>
            <person name="Zheng P."/>
            <person name="Shang Y."/>
            <person name="Su Y."/>
            <person name="Zhang X."/>
            <person name="Liu X."/>
            <person name="Zhan S."/>
            <person name="St Leger R.J."/>
            <person name="Wang C."/>
        </authorList>
    </citation>
    <scope>NUCLEOTIDE SEQUENCE [LARGE SCALE GENOMIC DNA]</scope>
    <source>
        <strain evidence="2 3">ARSEF 1941</strain>
    </source>
</reference>
<organism evidence="2 3">
    <name type="scientific">Metarhizium album (strain ARSEF 1941)</name>
    <dbReference type="NCBI Taxonomy" id="1081103"/>
    <lineage>
        <taxon>Eukaryota</taxon>
        <taxon>Fungi</taxon>
        <taxon>Dikarya</taxon>
        <taxon>Ascomycota</taxon>
        <taxon>Pezizomycotina</taxon>
        <taxon>Sordariomycetes</taxon>
        <taxon>Hypocreomycetidae</taxon>
        <taxon>Hypocreales</taxon>
        <taxon>Clavicipitaceae</taxon>
        <taxon>Metarhizium</taxon>
    </lineage>
</organism>
<feature type="compositionally biased region" description="Basic and acidic residues" evidence="1">
    <location>
        <begin position="56"/>
        <end position="66"/>
    </location>
</feature>
<comment type="caution">
    <text evidence="2">The sequence shown here is derived from an EMBL/GenBank/DDBJ whole genome shotgun (WGS) entry which is preliminary data.</text>
</comment>
<dbReference type="RefSeq" id="XP_040676006.1">
    <property type="nucleotide sequence ID" value="XM_040825965.1"/>
</dbReference>
<proteinExistence type="predicted"/>
<dbReference type="AlphaFoldDB" id="A0A0B2WPM3"/>
<evidence type="ECO:0000313" key="3">
    <source>
        <dbReference type="Proteomes" id="UP000030816"/>
    </source>
</evidence>
<keyword evidence="3" id="KW-1185">Reference proteome</keyword>
<protein>
    <submittedName>
        <fullName evidence="2">Uncharacterized protein</fullName>
    </submittedName>
</protein>
<evidence type="ECO:0000256" key="1">
    <source>
        <dbReference type="SAM" id="MobiDB-lite"/>
    </source>
</evidence>